<evidence type="ECO:0000256" key="1">
    <source>
        <dbReference type="ARBA" id="ARBA00022741"/>
    </source>
</evidence>
<evidence type="ECO:0000313" key="5">
    <source>
        <dbReference type="EMBL" id="GAW03505.1"/>
    </source>
</evidence>
<dbReference type="STRING" id="5353.A0A1Q3E8D0"/>
<feature type="region of interest" description="Disordered" evidence="3">
    <location>
        <begin position="1"/>
        <end position="37"/>
    </location>
</feature>
<proteinExistence type="predicted"/>
<protein>
    <recommendedName>
        <fullName evidence="4">AIG1-type G domain-containing protein</fullName>
    </recommendedName>
</protein>
<feature type="domain" description="AIG1-type G" evidence="4">
    <location>
        <begin position="48"/>
        <end position="194"/>
    </location>
</feature>
<dbReference type="AlphaFoldDB" id="A0A1Q3E8D0"/>
<dbReference type="SUPFAM" id="SSF52540">
    <property type="entry name" value="P-loop containing nucleoside triphosphate hydrolases"/>
    <property type="match status" value="1"/>
</dbReference>
<comment type="caution">
    <text evidence="5">The sequence shown here is derived from an EMBL/GenBank/DDBJ whole genome shotgun (WGS) entry which is preliminary data.</text>
</comment>
<organism evidence="5 6">
    <name type="scientific">Lentinula edodes</name>
    <name type="common">Shiitake mushroom</name>
    <name type="synonym">Lentinus edodes</name>
    <dbReference type="NCBI Taxonomy" id="5353"/>
    <lineage>
        <taxon>Eukaryota</taxon>
        <taxon>Fungi</taxon>
        <taxon>Dikarya</taxon>
        <taxon>Basidiomycota</taxon>
        <taxon>Agaricomycotina</taxon>
        <taxon>Agaricomycetes</taxon>
        <taxon>Agaricomycetidae</taxon>
        <taxon>Agaricales</taxon>
        <taxon>Marasmiineae</taxon>
        <taxon>Omphalotaceae</taxon>
        <taxon>Lentinula</taxon>
    </lineage>
</organism>
<dbReference type="Proteomes" id="UP000188533">
    <property type="component" value="Unassembled WGS sequence"/>
</dbReference>
<dbReference type="PANTHER" id="PTHR32046:SF11">
    <property type="entry name" value="IMMUNE-ASSOCIATED NUCLEOTIDE-BINDING PROTEIN 10-LIKE"/>
    <property type="match status" value="1"/>
</dbReference>
<accession>A0A1Q3E8D0</accession>
<keyword evidence="6" id="KW-1185">Reference proteome</keyword>
<feature type="coiled-coil region" evidence="2">
    <location>
        <begin position="444"/>
        <end position="478"/>
    </location>
</feature>
<evidence type="ECO:0000256" key="3">
    <source>
        <dbReference type="SAM" id="MobiDB-lite"/>
    </source>
</evidence>
<dbReference type="Pfam" id="PF04548">
    <property type="entry name" value="AIG1"/>
    <property type="match status" value="1"/>
</dbReference>
<keyword evidence="1" id="KW-0547">Nucleotide-binding</keyword>
<dbReference type="InterPro" id="IPR006703">
    <property type="entry name" value="G_AIG1"/>
</dbReference>
<name>A0A1Q3E8D0_LENED</name>
<sequence length="543" mass="60352">MSQSVTLKPTGASIAPDTNAPVAAGKSEVTPTTRPMTIQPPWVKRTINLVLIGETGVGKTAMLDLLANVCAGIKLEDFKATHQARSERGGSSSGSQTNVPEFYTIPCANGNEVNILDTPGLADTRGIDMDNEHKAAIANAVKKHFEVIDAVIILANGTLARLGAATEYALTTISGMFPNSIVDNIAFIFTMVSDPTSFNFERKSLPEELRKAKIWSINNPFAQWTKYQEKLAQDPPTVDEEILQEMDEGVHRSYTKALKMLGQVFQFLDKCKVQPTNSIYDLYIMSTDIEAAISNVIARMDQTEITRNGLKKLQSDKAAQEQGKKINEKYEEIINTPFFEHENTGSEHNTLCVAGNCYSNCHEGCGVGFTLDRATLGSNCSAFYNSTGTGLKRVCTICHHLAEDHQHYRSKWVKRIKSGKVVDEDAKKRYDEAKTEADRIAIVMEGVEKNIIALEKEIVDLEKQLSELCEKYNQLALSGSFIGYITSAIRLLKLRQETMKKEGADAESLQRMADRIKRLEHKRHVLEEAEKPRKQKLKALFGL</sequence>
<dbReference type="PANTHER" id="PTHR32046">
    <property type="entry name" value="G DOMAIN-CONTAINING PROTEIN"/>
    <property type="match status" value="1"/>
</dbReference>
<evidence type="ECO:0000313" key="6">
    <source>
        <dbReference type="Proteomes" id="UP000188533"/>
    </source>
</evidence>
<gene>
    <name evidence="5" type="ORF">LENED_005234</name>
</gene>
<evidence type="ECO:0000256" key="2">
    <source>
        <dbReference type="SAM" id="Coils"/>
    </source>
</evidence>
<reference evidence="5 6" key="1">
    <citation type="submission" date="2016-08" db="EMBL/GenBank/DDBJ databases">
        <authorList>
            <consortium name="Lentinula edodes genome sequencing consortium"/>
            <person name="Sakamoto Y."/>
            <person name="Nakade K."/>
            <person name="Sato S."/>
            <person name="Yoshida Y."/>
            <person name="Miyazaki K."/>
            <person name="Natsume S."/>
            <person name="Konno N."/>
        </authorList>
    </citation>
    <scope>NUCLEOTIDE SEQUENCE [LARGE SCALE GENOMIC DNA]</scope>
    <source>
        <strain evidence="5 6">NBRC 111202</strain>
    </source>
</reference>
<dbReference type="CDD" id="cd00882">
    <property type="entry name" value="Ras_like_GTPase"/>
    <property type="match status" value="1"/>
</dbReference>
<keyword evidence="2" id="KW-0175">Coiled coil</keyword>
<dbReference type="InterPro" id="IPR027417">
    <property type="entry name" value="P-loop_NTPase"/>
</dbReference>
<dbReference type="GO" id="GO:0005525">
    <property type="term" value="F:GTP binding"/>
    <property type="evidence" value="ECO:0007669"/>
    <property type="project" value="InterPro"/>
</dbReference>
<dbReference type="Gene3D" id="3.40.50.300">
    <property type="entry name" value="P-loop containing nucleotide triphosphate hydrolases"/>
    <property type="match status" value="1"/>
</dbReference>
<dbReference type="EMBL" id="BDGU01000149">
    <property type="protein sequence ID" value="GAW03505.1"/>
    <property type="molecule type" value="Genomic_DNA"/>
</dbReference>
<reference evidence="5 6" key="2">
    <citation type="submission" date="2017-02" db="EMBL/GenBank/DDBJ databases">
        <title>A genome survey and senescence transcriptome analysis in Lentinula edodes.</title>
        <authorList>
            <person name="Sakamoto Y."/>
            <person name="Nakade K."/>
            <person name="Sato S."/>
            <person name="Yoshida Y."/>
            <person name="Miyazaki K."/>
            <person name="Natsume S."/>
            <person name="Konno N."/>
        </authorList>
    </citation>
    <scope>NUCLEOTIDE SEQUENCE [LARGE SCALE GENOMIC DNA]</scope>
    <source>
        <strain evidence="5 6">NBRC 111202</strain>
    </source>
</reference>
<evidence type="ECO:0000259" key="4">
    <source>
        <dbReference type="Pfam" id="PF04548"/>
    </source>
</evidence>